<organism evidence="2 3">
    <name type="scientific">Elysia crispata</name>
    <name type="common">lettuce slug</name>
    <dbReference type="NCBI Taxonomy" id="231223"/>
    <lineage>
        <taxon>Eukaryota</taxon>
        <taxon>Metazoa</taxon>
        <taxon>Spiralia</taxon>
        <taxon>Lophotrochozoa</taxon>
        <taxon>Mollusca</taxon>
        <taxon>Gastropoda</taxon>
        <taxon>Heterobranchia</taxon>
        <taxon>Euthyneura</taxon>
        <taxon>Panpulmonata</taxon>
        <taxon>Sacoglossa</taxon>
        <taxon>Placobranchoidea</taxon>
        <taxon>Plakobranchidae</taxon>
        <taxon>Elysia</taxon>
    </lineage>
</organism>
<evidence type="ECO:0000313" key="2">
    <source>
        <dbReference type="EMBL" id="KAK3719809.1"/>
    </source>
</evidence>
<name>A0AAE1CNE6_9GAST</name>
<gene>
    <name evidence="2" type="ORF">RRG08_040111</name>
</gene>
<feature type="region of interest" description="Disordered" evidence="1">
    <location>
        <begin position="63"/>
        <end position="84"/>
    </location>
</feature>
<protein>
    <submittedName>
        <fullName evidence="2">Uncharacterized protein</fullName>
    </submittedName>
</protein>
<evidence type="ECO:0000313" key="3">
    <source>
        <dbReference type="Proteomes" id="UP001283361"/>
    </source>
</evidence>
<accession>A0AAE1CNE6</accession>
<sequence>MWKKNSILPLSFFHGSFAKRAGEQDQDRLCGSNPSFTHARRTGYTLSNKLLLRSTRTSNLIGPRGSIKLDQASGRQGQTATSRPMSCTLTVEVAGRGTLVGQTSTFVSSTGPHSSRQLIHNEHTSQSPKKSIPAEILSRAVIFQIKRGQVLVKLAISSFASFATRFFSGFAN</sequence>
<dbReference type="AlphaFoldDB" id="A0AAE1CNE6"/>
<keyword evidence="3" id="KW-1185">Reference proteome</keyword>
<dbReference type="Proteomes" id="UP001283361">
    <property type="component" value="Unassembled WGS sequence"/>
</dbReference>
<comment type="caution">
    <text evidence="2">The sequence shown here is derived from an EMBL/GenBank/DDBJ whole genome shotgun (WGS) entry which is preliminary data.</text>
</comment>
<feature type="compositionally biased region" description="Polar residues" evidence="1">
    <location>
        <begin position="73"/>
        <end position="84"/>
    </location>
</feature>
<feature type="region of interest" description="Disordered" evidence="1">
    <location>
        <begin position="106"/>
        <end position="130"/>
    </location>
</feature>
<proteinExistence type="predicted"/>
<reference evidence="2" key="1">
    <citation type="journal article" date="2023" name="G3 (Bethesda)">
        <title>A reference genome for the long-term kleptoplast-retaining sea slug Elysia crispata morphotype clarki.</title>
        <authorList>
            <person name="Eastman K.E."/>
            <person name="Pendleton A.L."/>
            <person name="Shaikh M.A."/>
            <person name="Suttiyut T."/>
            <person name="Ogas R."/>
            <person name="Tomko P."/>
            <person name="Gavelis G."/>
            <person name="Widhalm J.R."/>
            <person name="Wisecaver J.H."/>
        </authorList>
    </citation>
    <scope>NUCLEOTIDE SEQUENCE</scope>
    <source>
        <strain evidence="2">ECLA1</strain>
    </source>
</reference>
<feature type="compositionally biased region" description="Polar residues" evidence="1">
    <location>
        <begin position="106"/>
        <end position="129"/>
    </location>
</feature>
<evidence type="ECO:0000256" key="1">
    <source>
        <dbReference type="SAM" id="MobiDB-lite"/>
    </source>
</evidence>
<dbReference type="EMBL" id="JAWDGP010007412">
    <property type="protein sequence ID" value="KAK3719809.1"/>
    <property type="molecule type" value="Genomic_DNA"/>
</dbReference>